<evidence type="ECO:0000256" key="1">
    <source>
        <dbReference type="ARBA" id="ARBA00023002"/>
    </source>
</evidence>
<accession>A0AAE3EDR1</accession>
<proteinExistence type="predicted"/>
<protein>
    <submittedName>
        <fullName evidence="3">(2Fe-2S)-binding protein</fullName>
    </submittedName>
</protein>
<feature type="domain" description="SoxA A3" evidence="2">
    <location>
        <begin position="9"/>
        <end position="87"/>
    </location>
</feature>
<dbReference type="EMBL" id="JAJEQR010000046">
    <property type="protein sequence ID" value="MCC2231991.1"/>
    <property type="molecule type" value="Genomic_DNA"/>
</dbReference>
<evidence type="ECO:0000313" key="4">
    <source>
        <dbReference type="Proteomes" id="UP001198182"/>
    </source>
</evidence>
<organism evidence="3 4">
    <name type="scientific">Hominifimenecus microfluidus</name>
    <dbReference type="NCBI Taxonomy" id="2885348"/>
    <lineage>
        <taxon>Bacteria</taxon>
        <taxon>Bacillati</taxon>
        <taxon>Bacillota</taxon>
        <taxon>Clostridia</taxon>
        <taxon>Lachnospirales</taxon>
        <taxon>Lachnospiraceae</taxon>
        <taxon>Hominifimenecus</taxon>
    </lineage>
</organism>
<dbReference type="GO" id="GO:0016491">
    <property type="term" value="F:oxidoreductase activity"/>
    <property type="evidence" value="ECO:0007669"/>
    <property type="project" value="UniProtKB-KW"/>
</dbReference>
<keyword evidence="1" id="KW-0560">Oxidoreductase</keyword>
<dbReference type="RefSeq" id="WP_308454475.1">
    <property type="nucleotide sequence ID" value="NZ_JAJEQR010000046.1"/>
</dbReference>
<reference evidence="3" key="1">
    <citation type="submission" date="2021-10" db="EMBL/GenBank/DDBJ databases">
        <title>Anaerobic single-cell dispensing facilitates the cultivation of human gut bacteria.</title>
        <authorList>
            <person name="Afrizal A."/>
        </authorList>
    </citation>
    <scope>NUCLEOTIDE SEQUENCE</scope>
    <source>
        <strain evidence="3">CLA-AA-H215</strain>
    </source>
</reference>
<dbReference type="CDD" id="cd19946">
    <property type="entry name" value="GlpA-like_Fer2_BFD-like"/>
    <property type="match status" value="1"/>
</dbReference>
<dbReference type="Pfam" id="PF17806">
    <property type="entry name" value="SO_alpha_A3"/>
    <property type="match status" value="1"/>
</dbReference>
<dbReference type="Gene3D" id="1.10.10.1100">
    <property type="entry name" value="BFD-like [2Fe-2S]-binding domain"/>
    <property type="match status" value="1"/>
</dbReference>
<dbReference type="AlphaFoldDB" id="A0AAE3EDR1"/>
<dbReference type="Proteomes" id="UP001198182">
    <property type="component" value="Unassembled WGS sequence"/>
</dbReference>
<dbReference type="InterPro" id="IPR051691">
    <property type="entry name" value="Metab_Enz_Cyan_OpOx_G3PDH"/>
</dbReference>
<evidence type="ECO:0000259" key="2">
    <source>
        <dbReference type="Pfam" id="PF17806"/>
    </source>
</evidence>
<sequence length="96" mass="10864">MDDKNTILCRCEDLTRENILDCIRAGYCTIDEIKRVTRAGMGPCQGRTCRMLIAQELSAYYKIPMEEIMMPTFRPPVKPIPMGVLADAYQEGGSEE</sequence>
<gene>
    <name evidence="3" type="ORF">LKD81_13455</name>
</gene>
<evidence type="ECO:0000313" key="3">
    <source>
        <dbReference type="EMBL" id="MCC2231991.1"/>
    </source>
</evidence>
<dbReference type="InterPro" id="IPR041117">
    <property type="entry name" value="SoxA_A3"/>
</dbReference>
<dbReference type="PANTHER" id="PTHR42949">
    <property type="entry name" value="ANAEROBIC GLYCEROL-3-PHOSPHATE DEHYDROGENASE SUBUNIT B"/>
    <property type="match status" value="1"/>
</dbReference>
<name>A0AAE3EDR1_9FIRM</name>
<dbReference type="PANTHER" id="PTHR42949:SF3">
    <property type="entry name" value="ANAEROBIC GLYCEROL-3-PHOSPHATE DEHYDROGENASE SUBUNIT B"/>
    <property type="match status" value="1"/>
</dbReference>
<dbReference type="InterPro" id="IPR041854">
    <property type="entry name" value="BFD-like_2Fe2S-bd_dom_sf"/>
</dbReference>
<keyword evidence="4" id="KW-1185">Reference proteome</keyword>
<comment type="caution">
    <text evidence="3">The sequence shown here is derived from an EMBL/GenBank/DDBJ whole genome shotgun (WGS) entry which is preliminary data.</text>
</comment>